<organism evidence="2 3">
    <name type="scientific">Plasmodium malariae</name>
    <dbReference type="NCBI Taxonomy" id="5858"/>
    <lineage>
        <taxon>Eukaryota</taxon>
        <taxon>Sar</taxon>
        <taxon>Alveolata</taxon>
        <taxon>Apicomplexa</taxon>
        <taxon>Aconoidasida</taxon>
        <taxon>Haemosporida</taxon>
        <taxon>Plasmodiidae</taxon>
        <taxon>Plasmodium</taxon>
        <taxon>Plasmodium (Plasmodium)</taxon>
    </lineage>
</organism>
<dbReference type="EMBL" id="LT594497">
    <property type="protein sequence ID" value="SBT71450.1"/>
    <property type="molecule type" value="Genomic_DNA"/>
</dbReference>
<feature type="transmembrane region" description="Helical" evidence="1">
    <location>
        <begin position="83"/>
        <end position="111"/>
    </location>
</feature>
<name>A0A1C3KD47_PLAMA</name>
<feature type="transmembrane region" description="Helical" evidence="1">
    <location>
        <begin position="375"/>
        <end position="403"/>
    </location>
</feature>
<feature type="transmembrane region" description="Helical" evidence="1">
    <location>
        <begin position="21"/>
        <end position="43"/>
    </location>
</feature>
<keyword evidence="1" id="KW-0472">Membrane</keyword>
<feature type="transmembrane region" description="Helical" evidence="1">
    <location>
        <begin position="181"/>
        <end position="201"/>
    </location>
</feature>
<dbReference type="Proteomes" id="UP000219799">
    <property type="component" value="Chromosome 9"/>
</dbReference>
<evidence type="ECO:0000313" key="3">
    <source>
        <dbReference type="Proteomes" id="UP000219799"/>
    </source>
</evidence>
<protein>
    <submittedName>
        <fullName evidence="2">Uncharacterized protein</fullName>
    </submittedName>
</protein>
<proteinExistence type="predicted"/>
<dbReference type="AlphaFoldDB" id="A0A1C3KD47"/>
<feature type="transmembrane region" description="Helical" evidence="1">
    <location>
        <begin position="213"/>
        <end position="233"/>
    </location>
</feature>
<accession>A0A1C3KD47</accession>
<sequence length="409" mass="47944">MKGVTMIQVHTTKEGKKSKCVILGVRVLSIISVATYIVLFSLIPGKLMLFGQEQSKAYNIFEEKANILKNNKIFGNYYRAYNIINITCGSFLICLNLINMLCTFGINMLCIKLINYKKYIQPVNLHLQLLFISVMFMQNLENKIFYCNIKEYAYWFKDYNDDNITNVFTTVGNNLCVMHNFAYIFLSFFFVLSLIEFFVLYIRTDGNFRKKFFLFYLKLFTGYIYLSLFYIYLKNRNFFKKILSEYNVLNLENLSETVKIIIYATQKQKNYYFQLLLVSTIISAVVFSILSYYDLYAILKTCKFALLVGILTNACTLVFIVSQVMFSSYLYEASKFFCSYEEYLKINESEQVKVSTTTIVPSNNVETTWFCNLNIFLYIYLANNFTGLLTFLMDLSLSAYMVFSKKYVL</sequence>
<gene>
    <name evidence="2" type="primary">PmlGA01_090036100</name>
    <name evidence="2" type="ORF">PMLGA01_090036100</name>
</gene>
<reference evidence="2 3" key="1">
    <citation type="submission" date="2016-06" db="EMBL/GenBank/DDBJ databases">
        <authorList>
            <consortium name="Pathogen Informatics"/>
        </authorList>
    </citation>
    <scope>NUCLEOTIDE SEQUENCE [LARGE SCALE GENOMIC DNA]</scope>
    <source>
        <strain evidence="2">PmlGA01</strain>
    </source>
</reference>
<feature type="transmembrane region" description="Helical" evidence="1">
    <location>
        <begin position="304"/>
        <end position="326"/>
    </location>
</feature>
<keyword evidence="1" id="KW-0812">Transmembrane</keyword>
<evidence type="ECO:0000256" key="1">
    <source>
        <dbReference type="SAM" id="Phobius"/>
    </source>
</evidence>
<dbReference type="VEuPathDB" id="PlasmoDB:PmUG01_09044500"/>
<evidence type="ECO:0000313" key="2">
    <source>
        <dbReference type="EMBL" id="SBT71450.1"/>
    </source>
</evidence>
<feature type="transmembrane region" description="Helical" evidence="1">
    <location>
        <begin position="271"/>
        <end position="292"/>
    </location>
</feature>
<keyword evidence="1" id="KW-1133">Transmembrane helix</keyword>